<feature type="domain" description="CBS" evidence="3">
    <location>
        <begin position="61"/>
        <end position="135"/>
    </location>
</feature>
<dbReference type="AlphaFoldDB" id="A0A0G0E1V0"/>
<dbReference type="PROSITE" id="PS51371">
    <property type="entry name" value="CBS"/>
    <property type="match status" value="3"/>
</dbReference>
<dbReference type="PANTHER" id="PTHR13780">
    <property type="entry name" value="AMP-ACTIVATED PROTEIN KINASE, GAMMA REGULATORY SUBUNIT"/>
    <property type="match status" value="1"/>
</dbReference>
<dbReference type="SUPFAM" id="SSF54631">
    <property type="entry name" value="CBS-domain pair"/>
    <property type="match status" value="2"/>
</dbReference>
<dbReference type="STRING" id="1618484.UR56_C0014G0020"/>
<evidence type="ECO:0000256" key="2">
    <source>
        <dbReference type="PROSITE-ProRule" id="PRU00703"/>
    </source>
</evidence>
<feature type="domain" description="CBS" evidence="3">
    <location>
        <begin position="141"/>
        <end position="200"/>
    </location>
</feature>
<dbReference type="InterPro" id="IPR000644">
    <property type="entry name" value="CBS_dom"/>
</dbReference>
<evidence type="ECO:0000313" key="4">
    <source>
        <dbReference type="EMBL" id="KKP61387.1"/>
    </source>
</evidence>
<name>A0A0G0E1V0_9BACT</name>
<evidence type="ECO:0000256" key="1">
    <source>
        <dbReference type="ARBA" id="ARBA00022737"/>
    </source>
</evidence>
<organism evidence="4 5">
    <name type="scientific">Candidatus Roizmanbacteria bacterium GW2011_GWC2_34_23</name>
    <dbReference type="NCBI Taxonomy" id="1618484"/>
    <lineage>
        <taxon>Bacteria</taxon>
        <taxon>Candidatus Roizmaniibacteriota</taxon>
    </lineage>
</organism>
<comment type="caution">
    <text evidence="4">The sequence shown here is derived from an EMBL/GenBank/DDBJ whole genome shotgun (WGS) entry which is preliminary data.</text>
</comment>
<dbReference type="CDD" id="cd02205">
    <property type="entry name" value="CBS_pair_SF"/>
    <property type="match status" value="1"/>
</dbReference>
<accession>A0A0G0E1V0</accession>
<evidence type="ECO:0000313" key="5">
    <source>
        <dbReference type="Proteomes" id="UP000034004"/>
    </source>
</evidence>
<evidence type="ECO:0000259" key="3">
    <source>
        <dbReference type="PROSITE" id="PS51371"/>
    </source>
</evidence>
<dbReference type="Pfam" id="PF00571">
    <property type="entry name" value="CBS"/>
    <property type="match status" value="4"/>
</dbReference>
<dbReference type="InterPro" id="IPR046342">
    <property type="entry name" value="CBS_dom_sf"/>
</dbReference>
<dbReference type="SMART" id="SM00116">
    <property type="entry name" value="CBS"/>
    <property type="match status" value="4"/>
</dbReference>
<keyword evidence="1" id="KW-0677">Repeat</keyword>
<dbReference type="InterPro" id="IPR050511">
    <property type="entry name" value="AMPK_gamma/SDS23_families"/>
</dbReference>
<dbReference type="Proteomes" id="UP000034004">
    <property type="component" value="Unassembled WGS sequence"/>
</dbReference>
<reference evidence="4 5" key="1">
    <citation type="journal article" date="2015" name="Nature">
        <title>rRNA introns, odd ribosomes, and small enigmatic genomes across a large radiation of phyla.</title>
        <authorList>
            <person name="Brown C.T."/>
            <person name="Hug L.A."/>
            <person name="Thomas B.C."/>
            <person name="Sharon I."/>
            <person name="Castelle C.J."/>
            <person name="Singh A."/>
            <person name="Wilkins M.J."/>
            <person name="Williams K.H."/>
            <person name="Banfield J.F."/>
        </authorList>
    </citation>
    <scope>NUCLEOTIDE SEQUENCE [LARGE SCALE GENOMIC DNA]</scope>
</reference>
<dbReference type="Gene3D" id="3.10.580.10">
    <property type="entry name" value="CBS-domain"/>
    <property type="match status" value="3"/>
</dbReference>
<sequence length="295" mass="34453">MRLLNILKENDIIKVSPEDHLSKVLSKLSTSHDAAFVFNEDDKYIGIVSPYFTMIKTSLPANTKVEHCLTHTAKIYLNYPLSKVCELFIQSKIHYLPVFDPSPIMVRDKSSEKFLGIISARRILSYFKDQPIFKVKVEKIISKRWQGLITVFEDDTITQAIHLFKTKKISKLIVINHDKKLKGVLSYYDLINLMISPKYSSHHGERGRENISFYNYRVKNFAKSYVLTLSKENHLIEAINLIFNKKIGSVIITDKERRPLGIITTRDILRFYIDNEKFAFIRRCLKSNYFDFGKF</sequence>
<feature type="domain" description="CBS" evidence="3">
    <location>
        <begin position="222"/>
        <end position="278"/>
    </location>
</feature>
<protein>
    <recommendedName>
        <fullName evidence="3">CBS domain-containing protein</fullName>
    </recommendedName>
</protein>
<dbReference type="EMBL" id="LBPR01000014">
    <property type="protein sequence ID" value="KKP61387.1"/>
    <property type="molecule type" value="Genomic_DNA"/>
</dbReference>
<gene>
    <name evidence="4" type="ORF">UR56_C0014G0020</name>
</gene>
<keyword evidence="2" id="KW-0129">CBS domain</keyword>
<proteinExistence type="predicted"/>